<dbReference type="Proteomes" id="UP000316733">
    <property type="component" value="Segment"/>
</dbReference>
<organism evidence="1 2">
    <name type="scientific">Pseudomonas phage vB_PaeM_PA5oct</name>
    <dbReference type="NCBI Taxonomy" id="2163605"/>
    <lineage>
        <taxon>Viruses</taxon>
        <taxon>Duplodnaviria</taxon>
        <taxon>Heunggongvirae</taxon>
        <taxon>Uroviricota</taxon>
        <taxon>Caudoviricetes</taxon>
        <taxon>Arenbergviridae</taxon>
        <taxon>Wroclawvirus</taxon>
        <taxon>Wroclawvirus PA5oct</taxon>
    </lineage>
</organism>
<gene>
    <name evidence="1" type="ORF">EST35_0239</name>
</gene>
<keyword evidence="2" id="KW-1185">Reference proteome</keyword>
<dbReference type="EMBL" id="MK797984">
    <property type="protein sequence ID" value="QCG76120.1"/>
    <property type="molecule type" value="Genomic_DNA"/>
</dbReference>
<evidence type="ECO:0000313" key="1">
    <source>
        <dbReference type="EMBL" id="QCG76120.1"/>
    </source>
</evidence>
<evidence type="ECO:0000313" key="2">
    <source>
        <dbReference type="Proteomes" id="UP000316733"/>
    </source>
</evidence>
<sequence>MSCGSGFIRAEDARIMSRDNKTIFTEICGIQQAILTAIDMKQLSVYVKSGTPITNDTLDEDYYKVFMKQKTDRAITDQFEFITQYFTDLGYVIKLQLNPNTQSSLQWYITW</sequence>
<protein>
    <submittedName>
        <fullName evidence="1">Structural protein</fullName>
    </submittedName>
</protein>
<proteinExistence type="predicted"/>
<name>A0A4Y5JUK2_9CAUD</name>
<accession>A0A4Y5JUK2</accession>
<reference evidence="2" key="1">
    <citation type="journal article" date="2020" name="bioRxiv">
        <title>Integrative omics analysis of Pseudomonas aeruginosa virus PA5oct highlights the molecular complexity of jumbo phages.</title>
        <authorList>
            <person name="Lood C."/>
            <person name="Danis-Wlodarczyk K."/>
            <person name="Blasdel B.G."/>
            <person name="Jang H.B."/>
            <person name="Vandenheuvel D."/>
            <person name="Briers Y."/>
            <person name="Noben J.-P."/>
            <person name="van Noort V."/>
            <person name="Drulis-Kawa Z."/>
            <person name="Lavigne R."/>
        </authorList>
    </citation>
    <scope>NUCLEOTIDE SEQUENCE [LARGE SCALE GENOMIC DNA]</scope>
</reference>